<evidence type="ECO:0000313" key="2">
    <source>
        <dbReference type="EMBL" id="BCU81855.1"/>
    </source>
</evidence>
<reference evidence="2" key="2">
    <citation type="journal article" date="2021" name="Microbiol. Resour. Announc.">
        <title>Complete Genome Sequence of Polycladomyces abyssicola JIR-001T, Isolated from Hemipelagic Sediment in Deep Seawater.</title>
        <authorList>
            <person name="Tsubouchi T."/>
            <person name="Kaneko Y."/>
        </authorList>
    </citation>
    <scope>NUCLEOTIDE SEQUENCE</scope>
    <source>
        <strain evidence="2">JIR-001</strain>
    </source>
</reference>
<feature type="domain" description="YhfM-like" evidence="1">
    <location>
        <begin position="4"/>
        <end position="104"/>
    </location>
</feature>
<reference evidence="2" key="1">
    <citation type="journal article" date="2013" name="Int. J. Syst. Evol. Microbiol.">
        <title>Polycladomyces abyssicola gen. nov., sp. nov., a thermophilic filamentous bacterium isolated from hemipelagic sediment.</title>
        <authorList>
            <person name="Tsubouchi T."/>
            <person name="Shimane Y."/>
            <person name="Mori K."/>
            <person name="Usui K."/>
            <person name="Hiraki T."/>
            <person name="Tame A."/>
            <person name="Uematsu K."/>
            <person name="Maruyama T."/>
            <person name="Hatada Y."/>
        </authorList>
    </citation>
    <scope>NUCLEOTIDE SEQUENCE</scope>
    <source>
        <strain evidence="2">JIR-001</strain>
    </source>
</reference>
<name>A0A8D5ZMN4_9BACL</name>
<dbReference type="AlphaFoldDB" id="A0A8D5ZMN4"/>
<accession>A0A8D5ZMN4</accession>
<proteinExistence type="predicted"/>
<dbReference type="InterPro" id="IPR058780">
    <property type="entry name" value="YhfM-like_dom"/>
</dbReference>
<gene>
    <name evidence="2" type="ORF">JIR001_16380</name>
</gene>
<dbReference type="RefSeq" id="WP_212772278.1">
    <property type="nucleotide sequence ID" value="NZ_AP024601.1"/>
</dbReference>
<evidence type="ECO:0000313" key="3">
    <source>
        <dbReference type="Proteomes" id="UP000677436"/>
    </source>
</evidence>
<evidence type="ECO:0000259" key="1">
    <source>
        <dbReference type="Pfam" id="PF26353"/>
    </source>
</evidence>
<dbReference type="EMBL" id="AP024601">
    <property type="protein sequence ID" value="BCU81855.1"/>
    <property type="molecule type" value="Genomic_DNA"/>
</dbReference>
<keyword evidence="3" id="KW-1185">Reference proteome</keyword>
<dbReference type="Proteomes" id="UP000677436">
    <property type="component" value="Chromosome"/>
</dbReference>
<dbReference type="KEGG" id="pabs:JIR001_16380"/>
<dbReference type="Pfam" id="PF26353">
    <property type="entry name" value="YhfM"/>
    <property type="match status" value="1"/>
</dbReference>
<organism evidence="2 3">
    <name type="scientific">Polycladomyces abyssicola</name>
    <dbReference type="NCBI Taxonomy" id="1125966"/>
    <lineage>
        <taxon>Bacteria</taxon>
        <taxon>Bacillati</taxon>
        <taxon>Bacillota</taxon>
        <taxon>Bacilli</taxon>
        <taxon>Bacillales</taxon>
        <taxon>Thermoactinomycetaceae</taxon>
        <taxon>Polycladomyces</taxon>
    </lineage>
</organism>
<sequence>MPAKKPSEVVIQKTNGYETNIDDTTMVEKVMTIVEEVNWKKGSIPSMAREEDARFWINYDNKEKETYQVWFNKYGNAELIKRSTNGSTYGTLKADKVKQLKEILLGS</sequence>
<protein>
    <recommendedName>
        <fullName evidence="1">YhfM-like domain-containing protein</fullName>
    </recommendedName>
</protein>